<dbReference type="EMBL" id="JAANHS010000009">
    <property type="protein sequence ID" value="NHB77636.1"/>
    <property type="molecule type" value="Genomic_DNA"/>
</dbReference>
<evidence type="ECO:0000313" key="2">
    <source>
        <dbReference type="Proteomes" id="UP001515660"/>
    </source>
</evidence>
<protein>
    <recommendedName>
        <fullName evidence="3">Alpha/beta hydrolase</fullName>
    </recommendedName>
</protein>
<reference evidence="1 2" key="1">
    <citation type="journal article" date="2022" name="Microorganisms">
        <title>Genome Sequence and Characterization of a Xanthorhodopsin-Containing, Aerobic Anoxygenic Phototrophic Rhodobacter Species, Isolated from Mesophilic Conditions at Yellowstone National Park.</title>
        <authorList>
            <person name="Kyndt J.A."/>
            <person name="Robertson S."/>
            <person name="Shoffstall I.B."/>
            <person name="Ramaley R.F."/>
            <person name="Meyer T.E."/>
        </authorList>
    </citation>
    <scope>NUCLEOTIDE SEQUENCE [LARGE SCALE GENOMIC DNA]</scope>
    <source>
        <strain evidence="1 2">M37P</strain>
    </source>
</reference>
<dbReference type="RefSeq" id="WP_166403656.1">
    <property type="nucleotide sequence ID" value="NZ_JAANHS010000009.1"/>
</dbReference>
<proteinExistence type="predicted"/>
<organism evidence="1 2">
    <name type="scientific">Rhodobacter calidifons</name>
    <dbReference type="NCBI Taxonomy" id="2715277"/>
    <lineage>
        <taxon>Bacteria</taxon>
        <taxon>Pseudomonadati</taxon>
        <taxon>Pseudomonadota</taxon>
        <taxon>Alphaproteobacteria</taxon>
        <taxon>Rhodobacterales</taxon>
        <taxon>Rhodobacter group</taxon>
        <taxon>Rhodobacter</taxon>
    </lineage>
</organism>
<gene>
    <name evidence="1" type="ORF">G8O29_12985</name>
</gene>
<evidence type="ECO:0000313" key="1">
    <source>
        <dbReference type="EMBL" id="NHB77636.1"/>
    </source>
</evidence>
<sequence>MTLVVLVLAAVLLAGMGYLFAISPGRPAPLHDADGNVIPGSLFERVTVAIGGIPQSMIIQSADPSNPVLLFLHGGPGMPEFFMEQD</sequence>
<keyword evidence="2" id="KW-1185">Reference proteome</keyword>
<accession>A0ABX0G8S8</accession>
<name>A0ABX0G8S8_9RHOB</name>
<dbReference type="Proteomes" id="UP001515660">
    <property type="component" value="Unassembled WGS sequence"/>
</dbReference>
<evidence type="ECO:0008006" key="3">
    <source>
        <dbReference type="Google" id="ProtNLM"/>
    </source>
</evidence>
<comment type="caution">
    <text evidence="1">The sequence shown here is derived from an EMBL/GenBank/DDBJ whole genome shotgun (WGS) entry which is preliminary data.</text>
</comment>